<dbReference type="SUPFAM" id="SSF56204">
    <property type="entry name" value="Hect, E3 ligase catalytic domain"/>
    <property type="match status" value="1"/>
</dbReference>
<dbReference type="Gene3D" id="3.30.2410.10">
    <property type="entry name" value="Hect, E3 ligase catalytic domain"/>
    <property type="match status" value="1"/>
</dbReference>
<keyword evidence="4 5" id="KW-0833">Ubl conjugation pathway</keyword>
<dbReference type="Gene3D" id="3.90.1750.10">
    <property type="entry name" value="Hect, E3 ligase catalytic domains"/>
    <property type="match status" value="2"/>
</dbReference>
<evidence type="ECO:0000256" key="2">
    <source>
        <dbReference type="ARBA" id="ARBA00012485"/>
    </source>
</evidence>
<accession>A0A2P7YDU5</accession>
<organism evidence="7 8">
    <name type="scientific">Elsinoe australis</name>
    <dbReference type="NCBI Taxonomy" id="40998"/>
    <lineage>
        <taxon>Eukaryota</taxon>
        <taxon>Fungi</taxon>
        <taxon>Dikarya</taxon>
        <taxon>Ascomycota</taxon>
        <taxon>Pezizomycotina</taxon>
        <taxon>Dothideomycetes</taxon>
        <taxon>Dothideomycetidae</taxon>
        <taxon>Myriangiales</taxon>
        <taxon>Elsinoaceae</taxon>
        <taxon>Elsinoe</taxon>
    </lineage>
</organism>
<sequence>MAADKSEASTLNVTDIRRKQVGRLVSHLAYQVQHGCRDVRCSTPTCFTSRLRDRRRTSRVPLRKYTQLSSLAIAFSLASSLDAQSLLCPFVLKDEIFKQELLQEAQRIDQKSLMQQLCSTEAVQSFMRTYGNPQPGSGLGKVDKKVTVITKATEKYSTDTPACVLSDQQSILLSDLDSIIGYLAARISPFKPSDCSARKDGTEEVRQYIMRVFESPSRLAASFTDVFPLHAAWSPPKVVLRIVSSLSVLSGGLFLPIHDHLRQCLGRIDVNIPSKDLFRIMVICLYDLGLMWPKARLGQEFDALWNGLPNTRPYMVDGRRPSLITLMAVILARSLRHGRRHKKHALERSMYDQKSPELDPLLKSLLGYLSLSDLDAPWPPKYWRVSVWIHLMEYAFQNIWDGHTAIATSSPAGCILEVIETLIEEDWRQAHDNNDSPFGNIWTELSKTWRQQGIYGMRWVWRHLDIGSACDSWLSHVPQEGVRHIFSYRFLFGDYDHWECFRTLCHGRMRKACKAASFVNYARSRIYPHLTHEYDSYLDRRLRVAQESYLVLKISRENILTDALDQLWQKETRQLHKPLRVRMGSDEGEIGHDLGGVQVEFFNMLCHRLFKVEQSLFVTDEQTQLSWFKVASLEPLYRYELLGVLFGLAVYNGITLPVSFPLVFYKKLMGFPTHVNDLEEGWDDVHKSLFQLQTYSGDVENDLALEHIYTISANGVDLGIDITRLGWDEDLNRPHDITESVRVFSVHAHKHHVPKKVKPVKENGVVQIDDEATNMSATEKPKVEDLRWPGWKFTRTAQGEEPLPVTNSNRGKYSWHYASWILDYSIRPQFYAFAAGFYQVLDVRTIRILPPEAFKKLIEGQKTIHVIDLKRLVTYEGYTATSDQIKWFWEVIEEYSQEKLGLLLEFVTGSKRLPASGQHTLRFNITRMDGETEALPQSSTCFGNLLLPTYRSKEVMKQKLDIALEHSLGFGQA</sequence>
<dbReference type="InterPro" id="IPR044611">
    <property type="entry name" value="E3A/B/C-like"/>
</dbReference>
<gene>
    <name evidence="7" type="ORF">B9Z65_8454</name>
</gene>
<dbReference type="STRING" id="40998.A0A2P7YDU5"/>
<dbReference type="EC" id="2.3.2.26" evidence="2"/>
<dbReference type="PANTHER" id="PTHR45700">
    <property type="entry name" value="UBIQUITIN-PROTEIN LIGASE E3C"/>
    <property type="match status" value="1"/>
</dbReference>
<dbReference type="InterPro" id="IPR032353">
    <property type="entry name" value="AZUL"/>
</dbReference>
<dbReference type="Proteomes" id="UP000243723">
    <property type="component" value="Unassembled WGS sequence"/>
</dbReference>
<dbReference type="EMBL" id="NHZQ01000447">
    <property type="protein sequence ID" value="PSK34128.1"/>
    <property type="molecule type" value="Genomic_DNA"/>
</dbReference>
<evidence type="ECO:0000256" key="1">
    <source>
        <dbReference type="ARBA" id="ARBA00000885"/>
    </source>
</evidence>
<evidence type="ECO:0000313" key="7">
    <source>
        <dbReference type="EMBL" id="PSK34128.1"/>
    </source>
</evidence>
<evidence type="ECO:0000256" key="5">
    <source>
        <dbReference type="PROSITE-ProRule" id="PRU00104"/>
    </source>
</evidence>
<dbReference type="Gene3D" id="3.30.2160.10">
    <property type="entry name" value="Hect, E3 ligase catalytic domain"/>
    <property type="match status" value="2"/>
</dbReference>
<protein>
    <recommendedName>
        <fullName evidence="2">HECT-type E3 ubiquitin transferase</fullName>
        <ecNumber evidence="2">2.3.2.26</ecNumber>
    </recommendedName>
</protein>
<keyword evidence="8" id="KW-1185">Reference proteome</keyword>
<dbReference type="OrthoDB" id="5981550at2759"/>
<keyword evidence="3" id="KW-0808">Transferase</keyword>
<evidence type="ECO:0000259" key="6">
    <source>
        <dbReference type="PROSITE" id="PS50237"/>
    </source>
</evidence>
<dbReference type="GO" id="GO:0061630">
    <property type="term" value="F:ubiquitin protein ligase activity"/>
    <property type="evidence" value="ECO:0007669"/>
    <property type="project" value="UniProtKB-EC"/>
</dbReference>
<dbReference type="GO" id="GO:0000209">
    <property type="term" value="P:protein polyubiquitination"/>
    <property type="evidence" value="ECO:0007669"/>
    <property type="project" value="InterPro"/>
</dbReference>
<dbReference type="GO" id="GO:0016874">
    <property type="term" value="F:ligase activity"/>
    <property type="evidence" value="ECO:0007669"/>
    <property type="project" value="UniProtKB-KW"/>
</dbReference>
<dbReference type="InterPro" id="IPR035983">
    <property type="entry name" value="Hect_E3_ubiquitin_ligase"/>
</dbReference>
<dbReference type="PROSITE" id="PS50237">
    <property type="entry name" value="HECT"/>
    <property type="match status" value="1"/>
</dbReference>
<dbReference type="Pfam" id="PF00632">
    <property type="entry name" value="HECT"/>
    <property type="match status" value="1"/>
</dbReference>
<feature type="domain" description="HECT" evidence="6">
    <location>
        <begin position="571"/>
        <end position="973"/>
    </location>
</feature>
<keyword evidence="7" id="KW-0436">Ligase</keyword>
<dbReference type="SMART" id="SM00119">
    <property type="entry name" value="HECTc"/>
    <property type="match status" value="1"/>
</dbReference>
<dbReference type="AlphaFoldDB" id="A0A2P7YDU5"/>
<dbReference type="InterPro" id="IPR000569">
    <property type="entry name" value="HECT_dom"/>
</dbReference>
<evidence type="ECO:0000256" key="3">
    <source>
        <dbReference type="ARBA" id="ARBA00022679"/>
    </source>
</evidence>
<name>A0A2P7YDU5_9PEZI</name>
<dbReference type="Pfam" id="PF16558">
    <property type="entry name" value="AZUL"/>
    <property type="match status" value="1"/>
</dbReference>
<evidence type="ECO:0000313" key="8">
    <source>
        <dbReference type="Proteomes" id="UP000243723"/>
    </source>
</evidence>
<feature type="active site" description="Glycyl thioester intermediate" evidence="5">
    <location>
        <position position="941"/>
    </location>
</feature>
<reference evidence="7 8" key="1">
    <citation type="submission" date="2017-05" db="EMBL/GenBank/DDBJ databases">
        <title>Draft genome sequence of Elsinoe australis.</title>
        <authorList>
            <person name="Cheng Q."/>
        </authorList>
    </citation>
    <scope>NUCLEOTIDE SEQUENCE [LARGE SCALE GENOMIC DNA]</scope>
    <source>
        <strain evidence="7 8">NL1</strain>
    </source>
</reference>
<proteinExistence type="predicted"/>
<comment type="caution">
    <text evidence="7">The sequence shown here is derived from an EMBL/GenBank/DDBJ whole genome shotgun (WGS) entry which is preliminary data.</text>
</comment>
<comment type="catalytic activity">
    <reaction evidence="1">
        <text>S-ubiquitinyl-[E2 ubiquitin-conjugating enzyme]-L-cysteine + [acceptor protein]-L-lysine = [E2 ubiquitin-conjugating enzyme]-L-cysteine + N(6)-ubiquitinyl-[acceptor protein]-L-lysine.</text>
        <dbReference type="EC" id="2.3.2.26"/>
    </reaction>
</comment>
<evidence type="ECO:0000256" key="4">
    <source>
        <dbReference type="ARBA" id="ARBA00022786"/>
    </source>
</evidence>